<sequence length="668" mass="75570">MNEAMFQILRSKTSMDPSQPMLHGQPLPVCKRRKPRRKYAWLKTLIYWSKFVAFPVIALGCVGIILLEYGDSVKSHGKRHISEVSTEVENVNPAQFQDVTQYLEPILLEAFGTYSAGCAELVCYWHEEKELSIQFLNKVTKVAAEQSGTHDDVYLLPLNVLKESKKVDQTLKEHVELLETKPSKIIYVETIGHNGFAMFAVSRNEFDIFQRLNVEKVKGDESPTSSKTDLPDKNSQMEEILRNLMAYGNAAHIELFGKTENAPLTPNVVDLIVPTSTTSFLTFLAHNLHMSPSLIVDHLAGAEKKSTERLEMMLSSFIKRLPCSFPTGFEGAENFIRAYATPRSEEKYVIDETDRSKLKTAVAAWEKNENPKIVLGSSTLDTLLENAVLSFPTLKRFPTIQFTLEDLQESFSFNEADSILRCETGRTSLQPVLITEITGREPSFFFLIHKNTGDSCELKVVTGTYADADFAEAFMIKLTLHTEVTHFSLPEANHIDLILLTLDQLWMNSKSELSVILDSDEEWPKKRLALLLPYNLEASPGPTQVHQAHADSSYGCDHTSHVEQFSQPPSVNAKYILQAWKVVGERLRIAIFKKNNDAYDVYLFGFSRKAHRAHKNLCDKSSLKCNEVDSVPFYVYDIDAIFDAGKLIGEEATLWIRPLWTGDIRQAR</sequence>
<accession>A0A4U5MI66</accession>
<dbReference type="Proteomes" id="UP000298663">
    <property type="component" value="Unassembled WGS sequence"/>
</dbReference>
<organism evidence="2 3">
    <name type="scientific">Steinernema carpocapsae</name>
    <name type="common">Entomopathogenic nematode</name>
    <dbReference type="NCBI Taxonomy" id="34508"/>
    <lineage>
        <taxon>Eukaryota</taxon>
        <taxon>Metazoa</taxon>
        <taxon>Ecdysozoa</taxon>
        <taxon>Nematoda</taxon>
        <taxon>Chromadorea</taxon>
        <taxon>Rhabditida</taxon>
        <taxon>Tylenchina</taxon>
        <taxon>Panagrolaimomorpha</taxon>
        <taxon>Strongyloidoidea</taxon>
        <taxon>Steinernematidae</taxon>
        <taxon>Steinernema</taxon>
    </lineage>
</organism>
<feature type="transmembrane region" description="Helical" evidence="1">
    <location>
        <begin position="45"/>
        <end position="67"/>
    </location>
</feature>
<name>A0A4U5MI66_STECR</name>
<keyword evidence="1" id="KW-0812">Transmembrane</keyword>
<keyword evidence="1" id="KW-1133">Transmembrane helix</keyword>
<reference evidence="2 3" key="1">
    <citation type="journal article" date="2015" name="Genome Biol.">
        <title>Comparative genomics of Steinernema reveals deeply conserved gene regulatory networks.</title>
        <authorList>
            <person name="Dillman A.R."/>
            <person name="Macchietto M."/>
            <person name="Porter C.F."/>
            <person name="Rogers A."/>
            <person name="Williams B."/>
            <person name="Antoshechkin I."/>
            <person name="Lee M.M."/>
            <person name="Goodwin Z."/>
            <person name="Lu X."/>
            <person name="Lewis E.E."/>
            <person name="Goodrich-Blair H."/>
            <person name="Stock S.P."/>
            <person name="Adams B.J."/>
            <person name="Sternberg P.W."/>
            <person name="Mortazavi A."/>
        </authorList>
    </citation>
    <scope>NUCLEOTIDE SEQUENCE [LARGE SCALE GENOMIC DNA]</scope>
    <source>
        <strain evidence="2 3">ALL</strain>
    </source>
</reference>
<evidence type="ECO:0000313" key="2">
    <source>
        <dbReference type="EMBL" id="TKR69079.1"/>
    </source>
</evidence>
<keyword evidence="3" id="KW-1185">Reference proteome</keyword>
<keyword evidence="1" id="KW-0472">Membrane</keyword>
<evidence type="ECO:0000256" key="1">
    <source>
        <dbReference type="SAM" id="Phobius"/>
    </source>
</evidence>
<reference evidence="2 3" key="2">
    <citation type="journal article" date="2019" name="G3 (Bethesda)">
        <title>Hybrid Assembly of the Genome of the Entomopathogenic Nematode Steinernema carpocapsae Identifies the X-Chromosome.</title>
        <authorList>
            <person name="Serra L."/>
            <person name="Macchietto M."/>
            <person name="Macias-Munoz A."/>
            <person name="McGill C.J."/>
            <person name="Rodriguez I.M."/>
            <person name="Rodriguez B."/>
            <person name="Murad R."/>
            <person name="Mortazavi A."/>
        </authorList>
    </citation>
    <scope>NUCLEOTIDE SEQUENCE [LARGE SCALE GENOMIC DNA]</scope>
    <source>
        <strain evidence="2 3">ALL</strain>
    </source>
</reference>
<comment type="caution">
    <text evidence="2">The sequence shown here is derived from an EMBL/GenBank/DDBJ whole genome shotgun (WGS) entry which is preliminary data.</text>
</comment>
<evidence type="ECO:0000313" key="3">
    <source>
        <dbReference type="Proteomes" id="UP000298663"/>
    </source>
</evidence>
<dbReference type="AlphaFoldDB" id="A0A4U5MI66"/>
<gene>
    <name evidence="2" type="ORF">L596_021279</name>
</gene>
<protein>
    <submittedName>
        <fullName evidence="2">Uncharacterized protein</fullName>
    </submittedName>
</protein>
<dbReference type="EMBL" id="AZBU02000007">
    <property type="protein sequence ID" value="TKR69079.1"/>
    <property type="molecule type" value="Genomic_DNA"/>
</dbReference>
<proteinExistence type="predicted"/>